<accession>A0A061R7F6</accession>
<dbReference type="EMBL" id="GBEZ01020044">
    <property type="protein sequence ID" value="JAC66590.1"/>
    <property type="molecule type" value="Transcribed_RNA"/>
</dbReference>
<feature type="non-terminal residue" evidence="1">
    <location>
        <position position="1"/>
    </location>
</feature>
<evidence type="ECO:0000313" key="1">
    <source>
        <dbReference type="EMBL" id="JAC66590.1"/>
    </source>
</evidence>
<proteinExistence type="predicted"/>
<reference evidence="1" key="1">
    <citation type="submission" date="2014-05" db="EMBL/GenBank/DDBJ databases">
        <title>The transcriptome of the halophilic microalga Tetraselmis sp. GSL018 isolated from the Great Salt Lake, Utah.</title>
        <authorList>
            <person name="Jinkerson R.E."/>
            <person name="D'Adamo S."/>
            <person name="Posewitz M.C."/>
        </authorList>
    </citation>
    <scope>NUCLEOTIDE SEQUENCE</scope>
    <source>
        <strain evidence="1">GSL018</strain>
    </source>
</reference>
<sequence>LPIPCPPLPPPPPPPDRWRFETLPKNPAWHPPCCLRETGPWNLMLADAGPSPLLLKTMVQGFRPLAPFGEPPLTAALCTAPLRSRRGAVSDDPAGEA</sequence>
<protein>
    <submittedName>
        <fullName evidence="1">Uncharacterized protein</fullName>
    </submittedName>
</protein>
<organism evidence="1">
    <name type="scientific">Tetraselmis sp. GSL018</name>
    <dbReference type="NCBI Taxonomy" id="582737"/>
    <lineage>
        <taxon>Eukaryota</taxon>
        <taxon>Viridiplantae</taxon>
        <taxon>Chlorophyta</taxon>
        <taxon>core chlorophytes</taxon>
        <taxon>Chlorodendrophyceae</taxon>
        <taxon>Chlorodendrales</taxon>
        <taxon>Chlorodendraceae</taxon>
        <taxon>Tetraselmis</taxon>
    </lineage>
</organism>
<name>A0A061R7F6_9CHLO</name>
<dbReference type="AlphaFoldDB" id="A0A061R7F6"/>
<gene>
    <name evidence="1" type="ORF">TSPGSL018_13271</name>
</gene>
<feature type="non-terminal residue" evidence="1">
    <location>
        <position position="97"/>
    </location>
</feature>